<evidence type="ECO:0000313" key="2">
    <source>
        <dbReference type="Proteomes" id="UP001169242"/>
    </source>
</evidence>
<dbReference type="SUPFAM" id="SSF50814">
    <property type="entry name" value="Lipocalins"/>
    <property type="match status" value="1"/>
</dbReference>
<reference evidence="1" key="1">
    <citation type="journal article" date="2023" name="Int. J. Syst. Evol. Microbiol.">
        <title>&lt;i&gt;Holtiella tumoricola&lt;/i&gt; gen. nov. sp. nov., isolated from a human clinical sample.</title>
        <authorList>
            <person name="Allen-Vercoe E."/>
            <person name="Daigneault M.C."/>
            <person name="Vancuren S.J."/>
            <person name="Cochrane K."/>
            <person name="O'Neal L.L."/>
            <person name="Sankaranarayanan K."/>
            <person name="Lawson P.A."/>
        </authorList>
    </citation>
    <scope>NUCLEOTIDE SEQUENCE</scope>
    <source>
        <strain evidence="1">CC70A</strain>
    </source>
</reference>
<proteinExistence type="predicted"/>
<dbReference type="InterPro" id="IPR015231">
    <property type="entry name" value="DUF1934"/>
</dbReference>
<dbReference type="Proteomes" id="UP001169242">
    <property type="component" value="Unassembled WGS sequence"/>
</dbReference>
<comment type="caution">
    <text evidence="1">The sequence shown here is derived from an EMBL/GenBank/DDBJ whole genome shotgun (WGS) entry which is preliminary data.</text>
</comment>
<dbReference type="EMBL" id="JAQIFT010000061">
    <property type="protein sequence ID" value="MDA3733231.1"/>
    <property type="molecule type" value="Genomic_DNA"/>
</dbReference>
<sequence>METRKFKLVTTQKYESHDNVDEMIVEGVVAERNGSQYIKFDQKDATHNITVNNLIKLKDGVVTIKRSGALSSNMVFDTAKPYSTSYETEYGQLDLLVTTHEIKSQFGEDVSLMIQYEMMMQGRKISDNIYFIESTK</sequence>
<dbReference type="RefSeq" id="WP_053982954.1">
    <property type="nucleotide sequence ID" value="NZ_JAQIFT010000061.1"/>
</dbReference>
<accession>A0AA42J2M3</accession>
<dbReference type="InterPro" id="IPR012674">
    <property type="entry name" value="Calycin"/>
</dbReference>
<evidence type="ECO:0000313" key="1">
    <source>
        <dbReference type="EMBL" id="MDA3733231.1"/>
    </source>
</evidence>
<name>A0AA42J2M3_9FIRM</name>
<keyword evidence="2" id="KW-1185">Reference proteome</keyword>
<dbReference type="Gene3D" id="2.40.128.20">
    <property type="match status" value="1"/>
</dbReference>
<dbReference type="Pfam" id="PF09148">
    <property type="entry name" value="DUF1934"/>
    <property type="match status" value="1"/>
</dbReference>
<gene>
    <name evidence="1" type="ORF">PBV87_17270</name>
</gene>
<protein>
    <submittedName>
        <fullName evidence="1">DUF1934 domain-containing protein</fullName>
    </submittedName>
</protein>
<organism evidence="1 2">
    <name type="scientific">Holtiella tumoricola</name>
    <dbReference type="NCBI Taxonomy" id="3018743"/>
    <lineage>
        <taxon>Bacteria</taxon>
        <taxon>Bacillati</taxon>
        <taxon>Bacillota</taxon>
        <taxon>Clostridia</taxon>
        <taxon>Lachnospirales</taxon>
        <taxon>Cellulosilyticaceae</taxon>
        <taxon>Holtiella</taxon>
    </lineage>
</organism>
<dbReference type="AlphaFoldDB" id="A0AA42J2M3"/>